<evidence type="ECO:0000256" key="1">
    <source>
        <dbReference type="SAM" id="MobiDB-lite"/>
    </source>
</evidence>
<dbReference type="AlphaFoldDB" id="A0A8J8YN36"/>
<reference evidence="2" key="2">
    <citation type="submission" date="2008-12" db="EMBL/GenBank/DDBJ databases">
        <title>Improved gene annotation of the rice (Oryza sativa) genomes.</title>
        <authorList>
            <person name="Wang J."/>
            <person name="Li R."/>
            <person name="Fan W."/>
            <person name="Huang Q."/>
            <person name="Zhang J."/>
            <person name="Zhou Y."/>
            <person name="Hu Y."/>
            <person name="Zi S."/>
            <person name="Li J."/>
            <person name="Ni P."/>
            <person name="Zheng H."/>
            <person name="Zhang Y."/>
            <person name="Zhao M."/>
            <person name="Hao Q."/>
            <person name="McDermott J."/>
            <person name="Samudrala R."/>
            <person name="Kristiansen K."/>
            <person name="Wong G.K.-S."/>
        </authorList>
    </citation>
    <scope>NUCLEOTIDE SEQUENCE</scope>
</reference>
<reference evidence="2" key="1">
    <citation type="journal article" date="2005" name="PLoS Biol.">
        <title>The genomes of Oryza sativa: a history of duplications.</title>
        <authorList>
            <person name="Yu J."/>
            <person name="Wang J."/>
            <person name="Lin W."/>
            <person name="Li S."/>
            <person name="Li H."/>
            <person name="Zhou J."/>
            <person name="Ni P."/>
            <person name="Dong W."/>
            <person name="Hu S."/>
            <person name="Zeng C."/>
            <person name="Zhang J."/>
            <person name="Zhang Y."/>
            <person name="Li R."/>
            <person name="Xu Z."/>
            <person name="Li S."/>
            <person name="Li X."/>
            <person name="Zheng H."/>
            <person name="Cong L."/>
            <person name="Lin L."/>
            <person name="Yin J."/>
            <person name="Geng J."/>
            <person name="Li G."/>
            <person name="Shi J."/>
            <person name="Liu J."/>
            <person name="Lv H."/>
            <person name="Li J."/>
            <person name="Wang J."/>
            <person name="Deng Y."/>
            <person name="Ran L."/>
            <person name="Shi X."/>
            <person name="Wang X."/>
            <person name="Wu Q."/>
            <person name="Li C."/>
            <person name="Ren X."/>
            <person name="Wang J."/>
            <person name="Wang X."/>
            <person name="Li D."/>
            <person name="Liu D."/>
            <person name="Zhang X."/>
            <person name="Ji Z."/>
            <person name="Zhao W."/>
            <person name="Sun Y."/>
            <person name="Zhang Z."/>
            <person name="Bao J."/>
            <person name="Han Y."/>
            <person name="Dong L."/>
            <person name="Ji J."/>
            <person name="Chen P."/>
            <person name="Wu S."/>
            <person name="Liu J."/>
            <person name="Xiao Y."/>
            <person name="Bu D."/>
            <person name="Tan J."/>
            <person name="Yang L."/>
            <person name="Ye C."/>
            <person name="Zhang J."/>
            <person name="Xu J."/>
            <person name="Zhou Y."/>
            <person name="Yu Y."/>
            <person name="Zhang B."/>
            <person name="Zhuang S."/>
            <person name="Wei H."/>
            <person name="Liu B."/>
            <person name="Lei M."/>
            <person name="Yu H."/>
            <person name="Li Y."/>
            <person name="Xu H."/>
            <person name="Wei S."/>
            <person name="He X."/>
            <person name="Fang L."/>
            <person name="Zhang Z."/>
            <person name="Zhang Y."/>
            <person name="Huang X."/>
            <person name="Su Z."/>
            <person name="Tong W."/>
            <person name="Li J."/>
            <person name="Tong Z."/>
            <person name="Li S."/>
            <person name="Ye J."/>
            <person name="Wang L."/>
            <person name="Fang L."/>
            <person name="Lei T."/>
            <person name="Chen C."/>
            <person name="Chen H."/>
            <person name="Xu Z."/>
            <person name="Li H."/>
            <person name="Huang H."/>
            <person name="Zhang F."/>
            <person name="Xu H."/>
            <person name="Li N."/>
            <person name="Zhao C."/>
            <person name="Li S."/>
            <person name="Dong L."/>
            <person name="Huang Y."/>
            <person name="Li L."/>
            <person name="Xi Y."/>
            <person name="Qi Q."/>
            <person name="Li W."/>
            <person name="Zhang B."/>
            <person name="Hu W."/>
            <person name="Zhang Y."/>
            <person name="Tian X."/>
            <person name="Jiao Y."/>
            <person name="Liang X."/>
            <person name="Jin J."/>
            <person name="Gao L."/>
            <person name="Zheng W."/>
            <person name="Hao B."/>
            <person name="Liu S."/>
            <person name="Wang W."/>
            <person name="Yuan L."/>
            <person name="Cao M."/>
            <person name="McDermott J."/>
            <person name="Samudrala R."/>
            <person name="Wang J."/>
            <person name="Wong G.K."/>
            <person name="Yang H."/>
        </authorList>
    </citation>
    <scope>NUCLEOTIDE SEQUENCE [LARGE SCALE GENOMIC DNA]</scope>
</reference>
<dbReference type="EMBL" id="CM000141">
    <property type="protein sequence ID" value="EAZ29759.1"/>
    <property type="molecule type" value="Genomic_DNA"/>
</dbReference>
<feature type="region of interest" description="Disordered" evidence="1">
    <location>
        <begin position="37"/>
        <end position="104"/>
    </location>
</feature>
<name>A0A8J8YN36_ORYSJ</name>
<feature type="compositionally biased region" description="Low complexity" evidence="1">
    <location>
        <begin position="74"/>
        <end position="87"/>
    </location>
</feature>
<accession>A0A8J8YN36</accession>
<evidence type="ECO:0000313" key="2">
    <source>
        <dbReference type="EMBL" id="EAZ29759.1"/>
    </source>
</evidence>
<dbReference type="Proteomes" id="UP000007752">
    <property type="component" value="Chromosome 4"/>
</dbReference>
<protein>
    <submittedName>
        <fullName evidence="2">Uncharacterized protein</fullName>
    </submittedName>
</protein>
<gene>
    <name evidence="2" type="ORF">OsJ_13817</name>
</gene>
<feature type="compositionally biased region" description="Low complexity" evidence="1">
    <location>
        <begin position="50"/>
        <end position="66"/>
    </location>
</feature>
<sequence length="104" mass="9799">MEVDAACVEEALGAVFAVGAEIRITQPQVLVHATGADADGHVGRGDPAGRGRAAVGGDSSAVPSSGAGTGGAAHGVAAVAAAPAPDATENEVVATKAANETAAK</sequence>
<feature type="compositionally biased region" description="Basic and acidic residues" evidence="1">
    <location>
        <begin position="38"/>
        <end position="49"/>
    </location>
</feature>
<organism evidence="2">
    <name type="scientific">Oryza sativa subsp. japonica</name>
    <name type="common">Rice</name>
    <dbReference type="NCBI Taxonomy" id="39947"/>
    <lineage>
        <taxon>Eukaryota</taxon>
        <taxon>Viridiplantae</taxon>
        <taxon>Streptophyta</taxon>
        <taxon>Embryophyta</taxon>
        <taxon>Tracheophyta</taxon>
        <taxon>Spermatophyta</taxon>
        <taxon>Magnoliopsida</taxon>
        <taxon>Liliopsida</taxon>
        <taxon>Poales</taxon>
        <taxon>Poaceae</taxon>
        <taxon>BOP clade</taxon>
        <taxon>Oryzoideae</taxon>
        <taxon>Oryzeae</taxon>
        <taxon>Oryzinae</taxon>
        <taxon>Oryza</taxon>
        <taxon>Oryza sativa</taxon>
    </lineage>
</organism>
<proteinExistence type="predicted"/>